<accession>A0A0E2E6L3</accession>
<dbReference type="RefSeq" id="WP_002674026.1">
    <property type="nucleotide sequence ID" value="NZ_CM001795.1"/>
</dbReference>
<protein>
    <submittedName>
        <fullName evidence="2">Uncharacterized protein</fullName>
    </submittedName>
</protein>
<feature type="coiled-coil region" evidence="1">
    <location>
        <begin position="25"/>
        <end position="59"/>
    </location>
</feature>
<sequence length="60" mass="6850">MNKTMACEDCEAIDEAFGKMGEMQKKIAIKKITEMEESLEKLEDELTDIINTHSNILTEN</sequence>
<name>A0A0E2E6L3_TREDN</name>
<proteinExistence type="predicted"/>
<evidence type="ECO:0000313" key="2">
    <source>
        <dbReference type="EMBL" id="EMB33748.1"/>
    </source>
</evidence>
<dbReference type="HOGENOM" id="CLU_190049_0_0_12"/>
<dbReference type="EMBL" id="AGDV01000010">
    <property type="protein sequence ID" value="EMB33748.1"/>
    <property type="molecule type" value="Genomic_DNA"/>
</dbReference>
<organism evidence="2">
    <name type="scientific">Treponema denticola H-22</name>
    <dbReference type="NCBI Taxonomy" id="999432"/>
    <lineage>
        <taxon>Bacteria</taxon>
        <taxon>Pseudomonadati</taxon>
        <taxon>Spirochaetota</taxon>
        <taxon>Spirochaetia</taxon>
        <taxon>Spirochaetales</taxon>
        <taxon>Treponemataceae</taxon>
        <taxon>Treponema</taxon>
    </lineage>
</organism>
<evidence type="ECO:0000256" key="1">
    <source>
        <dbReference type="SAM" id="Coils"/>
    </source>
</evidence>
<dbReference type="AlphaFoldDB" id="A0A0E2E6L3"/>
<reference evidence="2" key="1">
    <citation type="submission" date="2012-01" db="EMBL/GenBank/DDBJ databases">
        <title>The Genome Sequence of Treponema denticola H-22.</title>
        <authorList>
            <consortium name="The Broad Institute Genome Sequencing Platform"/>
            <person name="Earl A."/>
            <person name="Ward D."/>
            <person name="Feldgarden M."/>
            <person name="Gevers D."/>
            <person name="Blanton J.M."/>
            <person name="Fenno C.J."/>
            <person name="Baranova O.V."/>
            <person name="Mathney J."/>
            <person name="Dewhirst F.E."/>
            <person name="Izard J."/>
            <person name="Young S.K."/>
            <person name="Zeng Q."/>
            <person name="Gargeya S."/>
            <person name="Fitzgerald M."/>
            <person name="Haas B."/>
            <person name="Abouelleil A."/>
            <person name="Alvarado L."/>
            <person name="Arachchi H.M."/>
            <person name="Berlin A."/>
            <person name="Chapman S.B."/>
            <person name="Gearin G."/>
            <person name="Goldberg J."/>
            <person name="Griggs A."/>
            <person name="Gujja S."/>
            <person name="Hansen M."/>
            <person name="Heiman D."/>
            <person name="Howarth C."/>
            <person name="Larimer J."/>
            <person name="Lui A."/>
            <person name="MacDonald P.J.P."/>
            <person name="McCowen C."/>
            <person name="Montmayeur A."/>
            <person name="Murphy C."/>
            <person name="Neiman D."/>
            <person name="Pearson M."/>
            <person name="Priest M."/>
            <person name="Roberts A."/>
            <person name="Saif S."/>
            <person name="Shea T."/>
            <person name="Sisk P."/>
            <person name="Stolte C."/>
            <person name="Sykes S."/>
            <person name="Wortman J."/>
            <person name="Nusbaum C."/>
            <person name="Birren B."/>
        </authorList>
    </citation>
    <scope>NUCLEOTIDE SEQUENCE [LARGE SCALE GENOMIC DNA]</scope>
    <source>
        <strain evidence="2">H-22</strain>
    </source>
</reference>
<comment type="caution">
    <text evidence="2">The sequence shown here is derived from an EMBL/GenBank/DDBJ whole genome shotgun (WGS) entry which is preliminary data.</text>
</comment>
<dbReference type="Proteomes" id="UP000011705">
    <property type="component" value="Chromosome"/>
</dbReference>
<gene>
    <name evidence="2" type="ORF">HMPREF9726_01128</name>
</gene>
<dbReference type="PATRIC" id="fig|999432.5.peg.1175"/>
<keyword evidence="1" id="KW-0175">Coiled coil</keyword>